<sequence length="33" mass="3927">MVRVSPPLELSHFYLFVLVYFSRVVIFTLLIRA</sequence>
<reference evidence="3" key="1">
    <citation type="submission" date="2011-01" db="EMBL/GenBank/DDBJ databases">
        <title>Complete sequence of plasmid1 of Acidobacterium sp. MP5ACTX9.</title>
        <authorList>
            <consortium name="US DOE Joint Genome Institute"/>
            <person name="Lucas S."/>
            <person name="Copeland A."/>
            <person name="Lapidus A."/>
            <person name="Cheng J.-F."/>
            <person name="Goodwin L."/>
            <person name="Pitluck S."/>
            <person name="Teshima H."/>
            <person name="Detter J.C."/>
            <person name="Han C."/>
            <person name="Tapia R."/>
            <person name="Land M."/>
            <person name="Hauser L."/>
            <person name="Kyrpides N."/>
            <person name="Ivanova N."/>
            <person name="Ovchinnikova G."/>
            <person name="Pagani I."/>
            <person name="Rawat S.R."/>
            <person name="Mannisto M."/>
            <person name="Haggblom M.M."/>
            <person name="Woyke T."/>
        </authorList>
    </citation>
    <scope>NUCLEOTIDE SEQUENCE [LARGE SCALE GENOMIC DNA]</scope>
    <source>
        <strain evidence="3">MP5ACTX9</strain>
        <plasmid evidence="3">Plasmid pACIX901</plasmid>
    </source>
</reference>
<evidence type="ECO:0000313" key="3">
    <source>
        <dbReference type="Proteomes" id="UP000000343"/>
    </source>
</evidence>
<geneLocation type="plasmid" evidence="2 3">
    <name>pACIX901</name>
</geneLocation>
<proteinExistence type="predicted"/>
<keyword evidence="1" id="KW-1133">Transmembrane helix</keyword>
<organism evidence="3">
    <name type="scientific">Granulicella tundricola (strain ATCC BAA-1859 / DSM 23138 / MP5ACTX9)</name>
    <dbReference type="NCBI Taxonomy" id="1198114"/>
    <lineage>
        <taxon>Bacteria</taxon>
        <taxon>Pseudomonadati</taxon>
        <taxon>Acidobacteriota</taxon>
        <taxon>Terriglobia</taxon>
        <taxon>Terriglobales</taxon>
        <taxon>Acidobacteriaceae</taxon>
        <taxon>Granulicella</taxon>
    </lineage>
</organism>
<name>E8X5Z2_GRATM</name>
<accession>E8X5Z2</accession>
<dbReference type="KEGG" id="acm:AciX9_4096"/>
<keyword evidence="2" id="KW-0614">Plasmid</keyword>
<protein>
    <submittedName>
        <fullName evidence="2">Uncharacterized protein</fullName>
    </submittedName>
</protein>
<evidence type="ECO:0000256" key="1">
    <source>
        <dbReference type="SAM" id="Phobius"/>
    </source>
</evidence>
<keyword evidence="3" id="KW-1185">Reference proteome</keyword>
<gene>
    <name evidence="2" type="ordered locus">AciX9_4096</name>
</gene>
<feature type="transmembrane region" description="Helical" evidence="1">
    <location>
        <begin position="12"/>
        <end position="31"/>
    </location>
</feature>
<dbReference type="EMBL" id="CP002481">
    <property type="protein sequence ID" value="ADW70876.1"/>
    <property type="molecule type" value="Genomic_DNA"/>
</dbReference>
<dbReference type="AlphaFoldDB" id="E8X5Z2"/>
<keyword evidence="1" id="KW-0472">Membrane</keyword>
<dbReference type="HOGENOM" id="CLU_3382108_0_0_0"/>
<evidence type="ECO:0000313" key="2">
    <source>
        <dbReference type="EMBL" id="ADW70876.1"/>
    </source>
</evidence>
<dbReference type="Proteomes" id="UP000000343">
    <property type="component" value="Plasmid pACIX901"/>
</dbReference>
<keyword evidence="1" id="KW-0812">Transmembrane</keyword>